<dbReference type="Proteomes" id="UP000593564">
    <property type="component" value="Unassembled WGS sequence"/>
</dbReference>
<name>A0A7J7FUV2_CAMSI</name>
<proteinExistence type="predicted"/>
<feature type="region of interest" description="Disordered" evidence="1">
    <location>
        <begin position="331"/>
        <end position="351"/>
    </location>
</feature>
<sequence length="412" mass="45753">MLMYRIRPGLLSHTRSGHPSCFKLEPLLLWRIVIELSQPEVISSYSNDVSTTTEFRSDIATQTLDQAEARGKNKMKAYANPIEQLLWAVEALKAGGFSKQQVFAVMTKIVDDAFPTPTEGSSSQAKNWDRPRHARTVPSAPNSTPEKDQKAKAVPAGPFASVSSKNPQTSKYLPRRCRVFHALYMPLSKALQILVEKGYLKPLEPRPLPSHLPTGHDATQYCAYHQPTGHSTDNCFRLRHEVQDLIDNEVILPPSSAKFVTAGLLDFEDSAIFLLKGLSGCIESVPLYRNQVIPGMFNGQTAITLNVHSECSMAKPQCEARVAKFKAALEQEAPKSDQEDQMSSRQACKAKSEAPLELGAIMSNALEEPKMDPSANQYNGRSLGFRWLQNPKTIWHGQSYTFTLERLAGPKS</sequence>
<comment type="caution">
    <text evidence="2">The sequence shown here is derived from an EMBL/GenBank/DDBJ whole genome shotgun (WGS) entry which is preliminary data.</text>
</comment>
<protein>
    <submittedName>
        <fullName evidence="2">Uncharacterized protein</fullName>
    </submittedName>
</protein>
<evidence type="ECO:0000313" key="2">
    <source>
        <dbReference type="EMBL" id="KAF5932153.1"/>
    </source>
</evidence>
<keyword evidence="3" id="KW-1185">Reference proteome</keyword>
<gene>
    <name evidence="2" type="ORF">HYC85_028324</name>
</gene>
<evidence type="ECO:0000313" key="3">
    <source>
        <dbReference type="Proteomes" id="UP000593564"/>
    </source>
</evidence>
<dbReference type="EMBL" id="JACBKZ010000014">
    <property type="protein sequence ID" value="KAF5932153.1"/>
    <property type="molecule type" value="Genomic_DNA"/>
</dbReference>
<reference evidence="3" key="1">
    <citation type="journal article" date="2020" name="Nat. Commun.">
        <title>Genome assembly of wild tea tree DASZ reveals pedigree and selection history of tea varieties.</title>
        <authorList>
            <person name="Zhang W."/>
            <person name="Zhang Y."/>
            <person name="Qiu H."/>
            <person name="Guo Y."/>
            <person name="Wan H."/>
            <person name="Zhang X."/>
            <person name="Scossa F."/>
            <person name="Alseekh S."/>
            <person name="Zhang Q."/>
            <person name="Wang P."/>
            <person name="Xu L."/>
            <person name="Schmidt M.H."/>
            <person name="Jia X."/>
            <person name="Li D."/>
            <person name="Zhu A."/>
            <person name="Guo F."/>
            <person name="Chen W."/>
            <person name="Ni D."/>
            <person name="Usadel B."/>
            <person name="Fernie A.R."/>
            <person name="Wen W."/>
        </authorList>
    </citation>
    <scope>NUCLEOTIDE SEQUENCE [LARGE SCALE GENOMIC DNA]</scope>
    <source>
        <strain evidence="3">cv. G240</strain>
    </source>
</reference>
<evidence type="ECO:0000256" key="1">
    <source>
        <dbReference type="SAM" id="MobiDB-lite"/>
    </source>
</evidence>
<organism evidence="2 3">
    <name type="scientific">Camellia sinensis</name>
    <name type="common">Tea plant</name>
    <name type="synonym">Thea sinensis</name>
    <dbReference type="NCBI Taxonomy" id="4442"/>
    <lineage>
        <taxon>Eukaryota</taxon>
        <taxon>Viridiplantae</taxon>
        <taxon>Streptophyta</taxon>
        <taxon>Embryophyta</taxon>
        <taxon>Tracheophyta</taxon>
        <taxon>Spermatophyta</taxon>
        <taxon>Magnoliopsida</taxon>
        <taxon>eudicotyledons</taxon>
        <taxon>Gunneridae</taxon>
        <taxon>Pentapetalae</taxon>
        <taxon>asterids</taxon>
        <taxon>Ericales</taxon>
        <taxon>Theaceae</taxon>
        <taxon>Camellia</taxon>
    </lineage>
</organism>
<dbReference type="AlphaFoldDB" id="A0A7J7FUV2"/>
<reference evidence="2 3" key="2">
    <citation type="submission" date="2020-07" db="EMBL/GenBank/DDBJ databases">
        <title>Genome assembly of wild tea tree DASZ reveals pedigree and selection history of tea varieties.</title>
        <authorList>
            <person name="Zhang W."/>
        </authorList>
    </citation>
    <scope>NUCLEOTIDE SEQUENCE [LARGE SCALE GENOMIC DNA]</scope>
    <source>
        <strain evidence="3">cv. G240</strain>
        <tissue evidence="2">Leaf</tissue>
    </source>
</reference>
<feature type="region of interest" description="Disordered" evidence="1">
    <location>
        <begin position="115"/>
        <end position="167"/>
    </location>
</feature>
<accession>A0A7J7FUV2</accession>